<evidence type="ECO:0000256" key="3">
    <source>
        <dbReference type="ARBA" id="ARBA00024020"/>
    </source>
</evidence>
<dbReference type="InterPro" id="IPR011990">
    <property type="entry name" value="TPR-like_helical_dom_sf"/>
</dbReference>
<dbReference type="PROSITE" id="PS50005">
    <property type="entry name" value="TPR"/>
    <property type="match status" value="4"/>
</dbReference>
<dbReference type="PANTHER" id="PTHR16193:SF0">
    <property type="entry name" value="TETRATRICOPEPTIDE REPEAT PROTEIN 27"/>
    <property type="match status" value="1"/>
</dbReference>
<dbReference type="SUPFAM" id="SSF48452">
    <property type="entry name" value="TPR-like"/>
    <property type="match status" value="1"/>
</dbReference>
<proteinExistence type="inferred from homology"/>
<dbReference type="InterPro" id="IPR019734">
    <property type="entry name" value="TPR_rpt"/>
</dbReference>
<dbReference type="SMART" id="SM00028">
    <property type="entry name" value="TPR"/>
    <property type="match status" value="6"/>
</dbReference>
<dbReference type="OMA" id="KESTQCY"/>
<dbReference type="Gene3D" id="1.25.40.10">
    <property type="entry name" value="Tetratricopeptide repeat domain"/>
    <property type="match status" value="1"/>
</dbReference>
<evidence type="ECO:0000256" key="2">
    <source>
        <dbReference type="ARBA" id="ARBA00022803"/>
    </source>
</evidence>
<name>A0A7I4YBT9_HAECO</name>
<protein>
    <submittedName>
        <fullName evidence="6">TPR_REGION domain-containing protein</fullName>
    </submittedName>
</protein>
<comment type="similarity">
    <text evidence="3">Belongs to the TTC27 family.</text>
</comment>
<dbReference type="AlphaFoldDB" id="A0A7I4YBT9"/>
<dbReference type="Proteomes" id="UP000025227">
    <property type="component" value="Unplaced"/>
</dbReference>
<evidence type="ECO:0000256" key="1">
    <source>
        <dbReference type="ARBA" id="ARBA00022737"/>
    </source>
</evidence>
<keyword evidence="1" id="KW-0677">Repeat</keyword>
<feature type="repeat" description="TPR" evidence="4">
    <location>
        <begin position="441"/>
        <end position="474"/>
    </location>
</feature>
<keyword evidence="5" id="KW-1185">Reference proteome</keyword>
<dbReference type="OrthoDB" id="1936594at2759"/>
<evidence type="ECO:0000313" key="6">
    <source>
        <dbReference type="WBParaSite" id="HCON_00074760-00001"/>
    </source>
</evidence>
<dbReference type="InterPro" id="IPR044244">
    <property type="entry name" value="TTC27/Emw1"/>
</dbReference>
<sequence>MTDVTWERLEAAHDIPSLRGLLSELPHDDLFLVAQEAFYDVIGANFAGCNTSPSSIPSFLENELALLKFDVNEPYAKARLLSHLLFAKIAIVDQKELRKNCKRASLLAYRIVLLWQKILAEPSVDLKELMDDIAETVEHSDLESEENILYLLERANSHLIYFEYDKCADCIQHAIKLSNLNMELAGKLGKRTRFQQRDIAQLVLSAESAISSPTSEDLDVPTNCALNDDTLLEKIALAEGGDTTKPLSPLQLAVVLALYRLERRSEHCDELFMERADAFLEAIIRQRRGWAVQAAALLARCELERTKKRRVERACAQSELICKLIDGVDDETPIDVKKKRCDLVLASGLEPYWSAYCIHAEALQSLGCTSEALLLYENLEMWDCVIECFKKLGQLEKAEALIRRLLKERPNDSMLYCLLGDITMEPSYYETAMKMTNDRNARARKSLGNLMVLRKQFESAYKHLRRSLELQPIQLGVWFNAGYCAWKQEQYADAVTCFHRCVSLEPEHFEAWNNLSAAYIKLGQKERARKIVQEALKFNYEHPKVWENYLLLCVDTAEFDQAIKAFHRLLDLNKQQKDDEVLEIIASNVLRLTKEASDEPSKLQANNLKSELVKLFGRLSSVQTLSPKGWKLYASLKRPSDDNIEEGEKYVQLLERSLLAESNKPNWSKDVESCCSVLSSAVELASERLRFAALKGEEALKQAKSRVRMSLKPLVTIARREYGSQNKENMSEKWETVNECLDKADSMLREVSL</sequence>
<feature type="repeat" description="TPR" evidence="4">
    <location>
        <begin position="509"/>
        <end position="542"/>
    </location>
</feature>
<dbReference type="PANTHER" id="PTHR16193">
    <property type="entry name" value="TETRATRICOPEPTIDE REPEAT PROTEIN 27"/>
    <property type="match status" value="1"/>
</dbReference>
<feature type="repeat" description="TPR" evidence="4">
    <location>
        <begin position="475"/>
        <end position="508"/>
    </location>
</feature>
<evidence type="ECO:0000256" key="4">
    <source>
        <dbReference type="PROSITE-ProRule" id="PRU00339"/>
    </source>
</evidence>
<evidence type="ECO:0000313" key="5">
    <source>
        <dbReference type="Proteomes" id="UP000025227"/>
    </source>
</evidence>
<dbReference type="Pfam" id="PF14559">
    <property type="entry name" value="TPR_19"/>
    <property type="match status" value="1"/>
</dbReference>
<organism evidence="5 6">
    <name type="scientific">Haemonchus contortus</name>
    <name type="common">Barber pole worm</name>
    <dbReference type="NCBI Taxonomy" id="6289"/>
    <lineage>
        <taxon>Eukaryota</taxon>
        <taxon>Metazoa</taxon>
        <taxon>Ecdysozoa</taxon>
        <taxon>Nematoda</taxon>
        <taxon>Chromadorea</taxon>
        <taxon>Rhabditida</taxon>
        <taxon>Rhabditina</taxon>
        <taxon>Rhabditomorpha</taxon>
        <taxon>Strongyloidea</taxon>
        <taxon>Trichostrongylidae</taxon>
        <taxon>Haemonchus</taxon>
    </lineage>
</organism>
<keyword evidence="2 4" id="KW-0802">TPR repeat</keyword>
<feature type="repeat" description="TPR" evidence="4">
    <location>
        <begin position="543"/>
        <end position="576"/>
    </location>
</feature>
<reference evidence="6" key="1">
    <citation type="submission" date="2020-12" db="UniProtKB">
        <authorList>
            <consortium name="WormBaseParasite"/>
        </authorList>
    </citation>
    <scope>IDENTIFICATION</scope>
    <source>
        <strain evidence="6">MHco3</strain>
    </source>
</reference>
<accession>A0A7I4YBT9</accession>
<dbReference type="WBParaSite" id="HCON_00074760-00001">
    <property type="protein sequence ID" value="HCON_00074760-00001"/>
    <property type="gene ID" value="HCON_00074760"/>
</dbReference>